<dbReference type="SFLD" id="SFLDS00032">
    <property type="entry name" value="Radical_SAM_3-amino-3-carboxyp"/>
    <property type="match status" value="1"/>
</dbReference>
<dbReference type="GO" id="GO:0017183">
    <property type="term" value="P:protein histidyl modification to diphthamide"/>
    <property type="evidence" value="ECO:0007669"/>
    <property type="project" value="InterPro"/>
</dbReference>
<evidence type="ECO:0000256" key="2">
    <source>
        <dbReference type="ARBA" id="ARBA00005156"/>
    </source>
</evidence>
<dbReference type="PANTHER" id="PTHR10762">
    <property type="entry name" value="DIPHTHAMIDE BIOSYNTHESIS PROTEIN"/>
    <property type="match status" value="1"/>
</dbReference>
<evidence type="ECO:0000256" key="5">
    <source>
        <dbReference type="ARBA" id="ARBA00022723"/>
    </source>
</evidence>
<dbReference type="FunFam" id="3.40.50.11860:FF:000001">
    <property type="entry name" value="2-(3-amino-3-carboxypropyl)histidine synthase subunit 2"/>
    <property type="match status" value="1"/>
</dbReference>
<dbReference type="PANTHER" id="PTHR10762:SF2">
    <property type="entry name" value="2-(3-AMINO-3-CARBOXYPROPYL)HISTIDINE SYNTHASE SUBUNIT 2"/>
    <property type="match status" value="1"/>
</dbReference>
<proteinExistence type="inferred from homology"/>
<keyword evidence="10" id="KW-1185">Reference proteome</keyword>
<dbReference type="EMBL" id="OV651824">
    <property type="protein sequence ID" value="CAH1102094.1"/>
    <property type="molecule type" value="Genomic_DNA"/>
</dbReference>
<dbReference type="SFLD" id="SFLDG01121">
    <property type="entry name" value="Diphthamide_biosynthesis"/>
    <property type="match status" value="1"/>
</dbReference>
<dbReference type="GO" id="GO:0090560">
    <property type="term" value="F:2-(3-amino-3-carboxypropyl)histidine synthase activity"/>
    <property type="evidence" value="ECO:0007669"/>
    <property type="project" value="InterPro"/>
</dbReference>
<gene>
    <name evidence="9" type="ORF">PSYICH_LOCUS3266</name>
</gene>
<evidence type="ECO:0000313" key="10">
    <source>
        <dbReference type="Proteomes" id="UP001153636"/>
    </source>
</evidence>
<dbReference type="InterPro" id="IPR042265">
    <property type="entry name" value="DPH1/DPH2_3"/>
</dbReference>
<reference evidence="9" key="1">
    <citation type="submission" date="2022-01" db="EMBL/GenBank/DDBJ databases">
        <authorList>
            <person name="King R."/>
        </authorList>
    </citation>
    <scope>NUCLEOTIDE SEQUENCE</scope>
</reference>
<comment type="similarity">
    <text evidence="3 8">Belongs to the DPH1/DPH2 family. DPH2 subfamily.</text>
</comment>
<dbReference type="NCBIfam" id="TIGR00272">
    <property type="entry name" value="DPH2"/>
    <property type="match status" value="1"/>
</dbReference>
<keyword evidence="5 8" id="KW-0479">Metal-binding</keyword>
<dbReference type="Proteomes" id="UP001153636">
    <property type="component" value="Chromosome 12"/>
</dbReference>
<evidence type="ECO:0000256" key="6">
    <source>
        <dbReference type="ARBA" id="ARBA00023004"/>
    </source>
</evidence>
<comment type="function">
    <text evidence="8">Required for the first step of diphthamide biosynthesis, a post-translational modification of histidine which occurs in elongation factor 2. DPH1 and DPH2 transfer a 3-amino-3-carboxypropyl (ACP) group from S-adenosyl-L-methionine (SAM) to a histidine residue, the reaction is assisted by a reduction system comprising DPH3 and a NADH-dependent reductase. Facilitates the reduction of the catalytic iron-sulfur cluster found in the DPH1 subunit.</text>
</comment>
<evidence type="ECO:0000256" key="1">
    <source>
        <dbReference type="ARBA" id="ARBA00001966"/>
    </source>
</evidence>
<protein>
    <recommendedName>
        <fullName evidence="4 8">2-(3-amino-3-carboxypropyl)histidine synthase subunit 2</fullName>
    </recommendedName>
</protein>
<evidence type="ECO:0000256" key="7">
    <source>
        <dbReference type="ARBA" id="ARBA00023014"/>
    </source>
</evidence>
<dbReference type="GO" id="GO:0046872">
    <property type="term" value="F:metal ion binding"/>
    <property type="evidence" value="ECO:0007669"/>
    <property type="project" value="UniProtKB-KW"/>
</dbReference>
<dbReference type="AlphaFoldDB" id="A0A9P0G4V3"/>
<dbReference type="OrthoDB" id="449241at2759"/>
<dbReference type="GO" id="GO:0051536">
    <property type="term" value="F:iron-sulfur cluster binding"/>
    <property type="evidence" value="ECO:0007669"/>
    <property type="project" value="UniProtKB-KW"/>
</dbReference>
<dbReference type="InterPro" id="IPR042263">
    <property type="entry name" value="DPH1/DPH2_1"/>
</dbReference>
<dbReference type="InterPro" id="IPR010014">
    <property type="entry name" value="DHP2"/>
</dbReference>
<evidence type="ECO:0000256" key="4">
    <source>
        <dbReference type="ARBA" id="ARBA00021914"/>
    </source>
</evidence>
<dbReference type="NCBIfam" id="TIGR00322">
    <property type="entry name" value="diphth2_R"/>
    <property type="match status" value="1"/>
</dbReference>
<sequence>MTENTFFSNEVISLEKSIDLTSTPVETKLEDLDEVYEINRCSKWIQTNNFQRVCLQFPDHLLPDSSHVALKLQKILKQTLYLLGDTAYESCCIDYIAAAHINADAIIHFGPVCFSKTSANIPHINIYEKKPLNITKLRSDYDEVFEKSMAVVLLVDSIYLHLIDKIVTAFAKIPKLQKYENVTIQRIDEIDDNLKNKDIIFFLGEKYQTLVNIALTFKPKQLNYYDGTVKIFEDASKIIKRRHFIIEKIKDSETIGIIIGTLGVKNYLQILDRIKSLISQSGKKYYLISVGKPTVAKLANFPEMDIYVVVTCAMSEIYESRDFYKPIATPFDVEAALNLDPDKSTNFTLDYNAFLNDAKVVTCSEPTVSLLTNKLRISKPEEHVKINNDTSLAVKDVGTVALNNSGAGYLLQRSWQGLEQNLGQTEAHLAKEGRDGIPLHYKNEENNS</sequence>
<evidence type="ECO:0000256" key="3">
    <source>
        <dbReference type="ARBA" id="ARBA00006179"/>
    </source>
</evidence>
<dbReference type="Gene3D" id="3.40.50.11860">
    <property type="entry name" value="Diphthamide synthesis DPH1/DPH2 domain 3"/>
    <property type="match status" value="1"/>
</dbReference>
<organism evidence="9 10">
    <name type="scientific">Psylliodes chrysocephalus</name>
    <dbReference type="NCBI Taxonomy" id="3402493"/>
    <lineage>
        <taxon>Eukaryota</taxon>
        <taxon>Metazoa</taxon>
        <taxon>Ecdysozoa</taxon>
        <taxon>Arthropoda</taxon>
        <taxon>Hexapoda</taxon>
        <taxon>Insecta</taxon>
        <taxon>Pterygota</taxon>
        <taxon>Neoptera</taxon>
        <taxon>Endopterygota</taxon>
        <taxon>Coleoptera</taxon>
        <taxon>Polyphaga</taxon>
        <taxon>Cucujiformia</taxon>
        <taxon>Chrysomeloidea</taxon>
        <taxon>Chrysomelidae</taxon>
        <taxon>Galerucinae</taxon>
        <taxon>Alticini</taxon>
        <taxon>Psylliodes</taxon>
    </lineage>
</organism>
<dbReference type="Gene3D" id="3.40.50.11840">
    <property type="entry name" value="Diphthamide synthesis DPH1/DPH2 domain 1"/>
    <property type="match status" value="1"/>
</dbReference>
<evidence type="ECO:0000256" key="8">
    <source>
        <dbReference type="RuleBase" id="RU364133"/>
    </source>
</evidence>
<comment type="pathway">
    <text evidence="2 8">Protein modification; peptidyl-diphthamide biosynthesis.</text>
</comment>
<accession>A0A9P0G4V3</accession>
<keyword evidence="7 8" id="KW-0411">Iron-sulfur</keyword>
<name>A0A9P0G4V3_9CUCU</name>
<keyword evidence="6 8" id="KW-0408">Iron</keyword>
<dbReference type="InterPro" id="IPR016435">
    <property type="entry name" value="DPH1/DPH2"/>
</dbReference>
<dbReference type="Pfam" id="PF01866">
    <property type="entry name" value="Diphthamide_syn"/>
    <property type="match status" value="1"/>
</dbReference>
<evidence type="ECO:0000313" key="9">
    <source>
        <dbReference type="EMBL" id="CAH1102094.1"/>
    </source>
</evidence>
<comment type="cofactor">
    <cofactor evidence="1">
        <name>[4Fe-4S] cluster</name>
        <dbReference type="ChEBI" id="CHEBI:49883"/>
    </cofactor>
</comment>